<proteinExistence type="predicted"/>
<dbReference type="InterPro" id="IPR012337">
    <property type="entry name" value="RNaseH-like_sf"/>
</dbReference>
<dbReference type="InterPro" id="IPR025398">
    <property type="entry name" value="DUF4371"/>
</dbReference>
<dbReference type="Gene3D" id="3.30.530.20">
    <property type="match status" value="1"/>
</dbReference>
<evidence type="ECO:0000313" key="3">
    <source>
        <dbReference type="EMBL" id="KAE9522123.1"/>
    </source>
</evidence>
<evidence type="ECO:0008006" key="5">
    <source>
        <dbReference type="Google" id="ProtNLM"/>
    </source>
</evidence>
<dbReference type="InterPro" id="IPR023393">
    <property type="entry name" value="START-like_dom_sf"/>
</dbReference>
<comment type="caution">
    <text evidence="3">The sequence shown here is derived from an EMBL/GenBank/DDBJ whole genome shotgun (WGS) entry which is preliminary data.</text>
</comment>
<dbReference type="InterPro" id="IPR008906">
    <property type="entry name" value="HATC_C_dom"/>
</dbReference>
<feature type="domain" description="HAT C-terminal dimerisation" evidence="1">
    <location>
        <begin position="589"/>
        <end position="624"/>
    </location>
</feature>
<evidence type="ECO:0000259" key="1">
    <source>
        <dbReference type="Pfam" id="PF05699"/>
    </source>
</evidence>
<dbReference type="PANTHER" id="PTHR45749">
    <property type="match status" value="1"/>
</dbReference>
<dbReference type="GO" id="GO:0046983">
    <property type="term" value="F:protein dimerization activity"/>
    <property type="evidence" value="ECO:0007669"/>
    <property type="project" value="InterPro"/>
</dbReference>
<gene>
    <name evidence="3" type="ORF">AGLY_017467</name>
</gene>
<keyword evidence="4" id="KW-1185">Reference proteome</keyword>
<evidence type="ECO:0000313" key="4">
    <source>
        <dbReference type="Proteomes" id="UP000475862"/>
    </source>
</evidence>
<reference evidence="3 4" key="1">
    <citation type="submission" date="2019-08" db="EMBL/GenBank/DDBJ databases">
        <title>The genome of the soybean aphid Biotype 1, its phylome, world population structure and adaptation to the North American continent.</title>
        <authorList>
            <person name="Giordano R."/>
            <person name="Donthu R.K."/>
            <person name="Hernandez A.G."/>
            <person name="Wright C.L."/>
            <person name="Zimin A.V."/>
        </authorList>
    </citation>
    <scope>NUCLEOTIDE SEQUENCE [LARGE SCALE GENOMIC DNA]</scope>
    <source>
        <tissue evidence="3">Whole aphids</tissue>
    </source>
</reference>
<sequence>MESKKLFNIFNNKNKSTTTSTSSTVSTKIDVDQNISVSITTATNTNIVNIDDKSITNNTSSGHLDLGDLNSGPMRPILKLSGYRDSKVNCTKLELHNSCIHHLTAMSKWSGHNSMQKNGSVHNKIISASMQQIKENRTYMMQLIEITLFLSKQGIAFRGHRENEFSINRGNFKETCQMVAKFDKIFANHFYSKTNYTSWSVQKTIIDVCAKKINDFICNKIKECGVFSVMVDEARSFNEEQLSFCIRYTKNLDVVERFLTFLNVSEKQDADLLSTIMFNYLDVSNIAQIPIVAQSYDGASVMSGRFNGVQQKVKLRHPCAIYTHCMAHRVNLIVIEMCKIVKTRYVFNCLESIYIHFSMPTNNFKFKEIQKQLGLKKISITAISDTRWNCRVKNCASVKHNFKAIIEALKEKIENSNDRDVSQALDILQVINILSTQLQQKTATLGKAGLVIEGVIKTFEEKRSDKYFSEVWSIVELFSEIHGIKTPIKDCTAKRLKGEPNHFKDFHLSSTTSTEQIDENEKHCLKMATAVDNFMMLNYDDSTFFIENYKELFNIDLNALKSEMMVVKNCVLRSSIELQIDFNKIKEVVQSEIYPNLYTLLKVALSIPVSSTTCERSSSTMRRIKN</sequence>
<dbReference type="PANTHER" id="PTHR45749:SF21">
    <property type="entry name" value="DUF4371 DOMAIN-CONTAINING PROTEIN"/>
    <property type="match status" value="1"/>
</dbReference>
<protein>
    <recommendedName>
        <fullName evidence="5">DUF4371 domain-containing protein</fullName>
    </recommendedName>
</protein>
<organism evidence="3 4">
    <name type="scientific">Aphis glycines</name>
    <name type="common">Soybean aphid</name>
    <dbReference type="NCBI Taxonomy" id="307491"/>
    <lineage>
        <taxon>Eukaryota</taxon>
        <taxon>Metazoa</taxon>
        <taxon>Ecdysozoa</taxon>
        <taxon>Arthropoda</taxon>
        <taxon>Hexapoda</taxon>
        <taxon>Insecta</taxon>
        <taxon>Pterygota</taxon>
        <taxon>Neoptera</taxon>
        <taxon>Paraneoptera</taxon>
        <taxon>Hemiptera</taxon>
        <taxon>Sternorrhyncha</taxon>
        <taxon>Aphidomorpha</taxon>
        <taxon>Aphidoidea</taxon>
        <taxon>Aphididae</taxon>
        <taxon>Aphidini</taxon>
        <taxon>Aphis</taxon>
        <taxon>Aphis</taxon>
    </lineage>
</organism>
<name>A0A6G0SUT5_APHGL</name>
<dbReference type="OrthoDB" id="1739706at2759"/>
<evidence type="ECO:0000259" key="2">
    <source>
        <dbReference type="Pfam" id="PF14291"/>
    </source>
</evidence>
<dbReference type="EMBL" id="VYZN01001599">
    <property type="protein sequence ID" value="KAE9522123.1"/>
    <property type="molecule type" value="Genomic_DNA"/>
</dbReference>
<dbReference type="SUPFAM" id="SSF53098">
    <property type="entry name" value="Ribonuclease H-like"/>
    <property type="match status" value="1"/>
</dbReference>
<dbReference type="Pfam" id="PF14291">
    <property type="entry name" value="DUF4371"/>
    <property type="match status" value="1"/>
</dbReference>
<dbReference type="AlphaFoldDB" id="A0A6G0SUT5"/>
<feature type="domain" description="DUF4371" evidence="2">
    <location>
        <begin position="114"/>
        <end position="308"/>
    </location>
</feature>
<accession>A0A6G0SUT5</accession>
<dbReference type="Pfam" id="PF05699">
    <property type="entry name" value="Dimer_Tnp_hAT"/>
    <property type="match status" value="1"/>
</dbReference>
<dbReference type="Proteomes" id="UP000475862">
    <property type="component" value="Unassembled WGS sequence"/>
</dbReference>